<keyword evidence="2" id="KW-0812">Transmembrane</keyword>
<reference evidence="4" key="1">
    <citation type="journal article" date="2019" name="Int. J. Syst. Evol. Microbiol.">
        <title>The Global Catalogue of Microorganisms (GCM) 10K type strain sequencing project: providing services to taxonomists for standard genome sequencing and annotation.</title>
        <authorList>
            <consortium name="The Broad Institute Genomics Platform"/>
            <consortium name="The Broad Institute Genome Sequencing Center for Infectious Disease"/>
            <person name="Wu L."/>
            <person name="Ma J."/>
        </authorList>
    </citation>
    <scope>NUCLEOTIDE SEQUENCE [LARGE SCALE GENOMIC DNA]</scope>
    <source>
        <strain evidence="4">JCM 17986</strain>
    </source>
</reference>
<evidence type="ECO:0000313" key="4">
    <source>
        <dbReference type="Proteomes" id="UP001500466"/>
    </source>
</evidence>
<feature type="compositionally biased region" description="Polar residues" evidence="1">
    <location>
        <begin position="108"/>
        <end position="117"/>
    </location>
</feature>
<sequence length="257" mass="26549">MRTIRAFIRRVPAGPVVIALLMVGVLVLVNLYGTNGTAEHAAPSEPVGIPPQLPADEHGVPTPSAATDVPPSAPTPGPTATPADPQTSPRAADPPAGTRAATPGDPGTGQNTPQSVRTDPPAGQQGGNSQGQDNGTDSGTPVAPRLRVVSVLLTSDHAAGSYVRCTGRDEVVIAATILADGGQGAVVYQWVFDGSRAWPPDLLQFTGSGPRQQSLQIPWPVGVKYSGARIQGTVQLRILQPVMYAQTQRISLDVVCV</sequence>
<evidence type="ECO:0000256" key="1">
    <source>
        <dbReference type="SAM" id="MobiDB-lite"/>
    </source>
</evidence>
<name>A0ABP9GZ52_9ACTN</name>
<dbReference type="RefSeq" id="WP_345674001.1">
    <property type="nucleotide sequence ID" value="NZ_BAABHS010000003.1"/>
</dbReference>
<feature type="transmembrane region" description="Helical" evidence="2">
    <location>
        <begin position="12"/>
        <end position="33"/>
    </location>
</feature>
<comment type="caution">
    <text evidence="3">The sequence shown here is derived from an EMBL/GenBank/DDBJ whole genome shotgun (WGS) entry which is preliminary data.</text>
</comment>
<feature type="region of interest" description="Disordered" evidence="1">
    <location>
        <begin position="39"/>
        <end position="142"/>
    </location>
</feature>
<evidence type="ECO:0008006" key="5">
    <source>
        <dbReference type="Google" id="ProtNLM"/>
    </source>
</evidence>
<keyword evidence="2" id="KW-0472">Membrane</keyword>
<keyword evidence="2" id="KW-1133">Transmembrane helix</keyword>
<proteinExistence type="predicted"/>
<dbReference type="Proteomes" id="UP001500466">
    <property type="component" value="Unassembled WGS sequence"/>
</dbReference>
<dbReference type="EMBL" id="BAABHS010000003">
    <property type="protein sequence ID" value="GAA4951005.1"/>
    <property type="molecule type" value="Genomic_DNA"/>
</dbReference>
<gene>
    <name evidence="3" type="ORF">GCM10023205_09740</name>
</gene>
<evidence type="ECO:0000256" key="2">
    <source>
        <dbReference type="SAM" id="Phobius"/>
    </source>
</evidence>
<organism evidence="3 4">
    <name type="scientific">Yinghuangia aomiensis</name>
    <dbReference type="NCBI Taxonomy" id="676205"/>
    <lineage>
        <taxon>Bacteria</taxon>
        <taxon>Bacillati</taxon>
        <taxon>Actinomycetota</taxon>
        <taxon>Actinomycetes</taxon>
        <taxon>Kitasatosporales</taxon>
        <taxon>Streptomycetaceae</taxon>
        <taxon>Yinghuangia</taxon>
    </lineage>
</organism>
<accession>A0ABP9GZ52</accession>
<evidence type="ECO:0000313" key="3">
    <source>
        <dbReference type="EMBL" id="GAA4951005.1"/>
    </source>
</evidence>
<protein>
    <recommendedName>
        <fullName evidence="5">Immunoglobulin-like domain of spore germination</fullName>
    </recommendedName>
</protein>
<keyword evidence="4" id="KW-1185">Reference proteome</keyword>